<protein>
    <submittedName>
        <fullName evidence="1">Uncharacterized protein</fullName>
    </submittedName>
</protein>
<organism evidence="1 2">
    <name type="scientific">Escherichia coli O157 typing phage 3</name>
    <dbReference type="NCBI Taxonomy" id="1508678"/>
    <lineage>
        <taxon>Viruses</taxon>
        <taxon>Duplodnaviria</taxon>
        <taxon>Heunggongvirae</taxon>
        <taxon>Uroviricota</taxon>
        <taxon>Caudoviricetes</taxon>
        <taxon>Pantevenvirales</taxon>
        <taxon>Straboviridae</taxon>
        <taxon>Tevenvirinae</taxon>
        <taxon>Mosigvirus</taxon>
        <taxon>Mosigvirus 0157tp3</taxon>
    </lineage>
</organism>
<evidence type="ECO:0000313" key="1">
    <source>
        <dbReference type="EMBL" id="AKE45219.1"/>
    </source>
</evidence>
<sequence>MRMTIDISNYLEEPFDEAIPYLVKLLGREFKINFDIDPLNPHDVSFSINGTPVEYEFCIEEDGRFYFNLMR</sequence>
<proteinExistence type="predicted"/>
<accession>A0A0F6R6M6</accession>
<keyword evidence="2" id="KW-1185">Reference proteome</keyword>
<name>A0A0F6R6M6_9CAUD</name>
<gene>
    <name evidence="1" type="ORF">ECTP3_00341</name>
</gene>
<evidence type="ECO:0000313" key="2">
    <source>
        <dbReference type="Proteomes" id="UP000033800"/>
    </source>
</evidence>
<dbReference type="Pfam" id="PF17595">
    <property type="entry name" value="DUF5491"/>
    <property type="match status" value="1"/>
</dbReference>
<dbReference type="Proteomes" id="UP000033800">
    <property type="component" value="Segment"/>
</dbReference>
<dbReference type="EMBL" id="KP869101">
    <property type="protein sequence ID" value="AKE45219.1"/>
    <property type="molecule type" value="Genomic_DNA"/>
</dbReference>
<reference evidence="1 2" key="1">
    <citation type="journal article" date="2015" name="BMC Genomics">
        <title>Analysis of whole genome sequencing for the Escherichia coli O157:H7 typing phages.</title>
        <authorList>
            <person name="Cowley L.A."/>
            <person name="Beckett S.J."/>
            <person name="Chase-Topping M."/>
            <person name="Perry N."/>
            <person name="Dallman T.J."/>
            <person name="Gally D.L."/>
            <person name="Jenkins C."/>
        </authorList>
    </citation>
    <scope>NUCLEOTIDE SEQUENCE [LARGE SCALE GENOMIC DNA]</scope>
</reference>
<dbReference type="InterPro" id="IPR020248">
    <property type="entry name" value="Y03I"/>
</dbReference>